<dbReference type="AlphaFoldDB" id="A0A0A7S116"/>
<reference evidence="2 3" key="1">
    <citation type="journal article" date="2014" name="Appl. Environ. Microbiol.">
        <title>Gut symbionts from distinct hosts exhibit genotoxic activity via divergent colibactin biosynthetic pathways.</title>
        <authorList>
            <person name="Engel P."/>
            <person name="Vizcaino M.I."/>
            <person name="Crawford J.M."/>
        </authorList>
    </citation>
    <scope>NUCLEOTIDE SEQUENCE [LARGE SCALE GENOMIC DNA]</scope>
    <source>
        <strain evidence="2 3">PEB0191</strain>
    </source>
</reference>
<dbReference type="InterPro" id="IPR004449">
    <property type="entry name" value="SixA"/>
</dbReference>
<proteinExistence type="predicted"/>
<dbReference type="RefSeq" id="WP_082018221.1">
    <property type="nucleotide sequence ID" value="NZ_CP009056.1"/>
</dbReference>
<dbReference type="OrthoDB" id="9810154at2"/>
<keyword evidence="3" id="KW-1185">Reference proteome</keyword>
<organism evidence="2 3">
    <name type="scientific">Frischella perrara</name>
    <dbReference type="NCBI Taxonomy" id="1267021"/>
    <lineage>
        <taxon>Bacteria</taxon>
        <taxon>Pseudomonadati</taxon>
        <taxon>Pseudomonadota</taxon>
        <taxon>Gammaproteobacteria</taxon>
        <taxon>Orbales</taxon>
        <taxon>Orbaceae</taxon>
        <taxon>Frischella</taxon>
    </lineage>
</organism>
<dbReference type="PANTHER" id="PTHR20935:SF0">
    <property type="entry name" value="SERINE_THREONINE-PROTEIN PHOSPHATASE PGAM5, MITOCHONDRIAL"/>
    <property type="match status" value="1"/>
</dbReference>
<dbReference type="EC" id="3.1.3.-" evidence="2"/>
<dbReference type="NCBIfam" id="TIGR00249">
    <property type="entry name" value="sixA"/>
    <property type="match status" value="1"/>
</dbReference>
<dbReference type="Gene3D" id="3.40.50.1240">
    <property type="entry name" value="Phosphoglycerate mutase-like"/>
    <property type="match status" value="1"/>
</dbReference>
<dbReference type="PANTHER" id="PTHR20935">
    <property type="entry name" value="PHOSPHOGLYCERATE MUTASE-RELATED"/>
    <property type="match status" value="1"/>
</dbReference>
<name>A0A0A7S116_FRIPE</name>
<dbReference type="SUPFAM" id="SSF53254">
    <property type="entry name" value="Phosphoglycerate mutase-like"/>
    <property type="match status" value="1"/>
</dbReference>
<dbReference type="KEGG" id="fpp:FPB0191_00703"/>
<dbReference type="HOGENOM" id="CLU_084603_1_1_6"/>
<dbReference type="Proteomes" id="UP000030901">
    <property type="component" value="Chromosome"/>
</dbReference>
<gene>
    <name evidence="2" type="ORF">FPB0191_00703</name>
</gene>
<protein>
    <submittedName>
        <fullName evidence="2">Phosphohistidine phosphatase, SixA</fullName>
        <ecNumber evidence="2">3.1.3.-</ecNumber>
    </submittedName>
</protein>
<dbReference type="GO" id="GO:0005737">
    <property type="term" value="C:cytoplasm"/>
    <property type="evidence" value="ECO:0007669"/>
    <property type="project" value="InterPro"/>
</dbReference>
<dbReference type="CDD" id="cd07067">
    <property type="entry name" value="HP_PGM_like"/>
    <property type="match status" value="1"/>
</dbReference>
<dbReference type="InterPro" id="IPR029033">
    <property type="entry name" value="His_PPase_superfam"/>
</dbReference>
<accession>A0A0A7S116</accession>
<dbReference type="InterPro" id="IPR051021">
    <property type="entry name" value="Mito_Ser/Thr_phosphatase"/>
</dbReference>
<evidence type="ECO:0000313" key="2">
    <source>
        <dbReference type="EMBL" id="AJA44532.1"/>
    </source>
</evidence>
<dbReference type="SMART" id="SM00855">
    <property type="entry name" value="PGAM"/>
    <property type="match status" value="1"/>
</dbReference>
<evidence type="ECO:0000256" key="1">
    <source>
        <dbReference type="ARBA" id="ARBA00022801"/>
    </source>
</evidence>
<keyword evidence="1 2" id="KW-0378">Hydrolase</keyword>
<dbReference type="GO" id="GO:0101006">
    <property type="term" value="F:protein histidine phosphatase activity"/>
    <property type="evidence" value="ECO:0007669"/>
    <property type="project" value="InterPro"/>
</dbReference>
<dbReference type="InterPro" id="IPR013078">
    <property type="entry name" value="His_Pase_superF_clade-1"/>
</dbReference>
<dbReference type="STRING" id="1267021.FPB0191_00703"/>
<dbReference type="Pfam" id="PF00300">
    <property type="entry name" value="His_Phos_1"/>
    <property type="match status" value="1"/>
</dbReference>
<sequence>MIRIYIMRHGEAGYSALSDFNRSLTAVGQQQCHLVGRWFKQQNIMIDLALISPYVRAQQTYAIVSEYIRVNKMENCPFLTPDSSAINLVNNINMLQLPDDSNMFLVSHLPLVGYLVNELCPHITPPMFSPADVACISLSSDSQGQLEWFHRPL</sequence>
<evidence type="ECO:0000313" key="3">
    <source>
        <dbReference type="Proteomes" id="UP000030901"/>
    </source>
</evidence>
<dbReference type="EMBL" id="CP009056">
    <property type="protein sequence ID" value="AJA44532.1"/>
    <property type="molecule type" value="Genomic_DNA"/>
</dbReference>